<gene>
    <name evidence="1" type="ORF">QFC22_001484</name>
</gene>
<protein>
    <submittedName>
        <fullName evidence="1">Uncharacterized protein</fullName>
    </submittedName>
</protein>
<evidence type="ECO:0000313" key="2">
    <source>
        <dbReference type="Proteomes" id="UP001243375"/>
    </source>
</evidence>
<dbReference type="Proteomes" id="UP001243375">
    <property type="component" value="Unassembled WGS sequence"/>
</dbReference>
<comment type="caution">
    <text evidence="1">The sequence shown here is derived from an EMBL/GenBank/DDBJ whole genome shotgun (WGS) entry which is preliminary data.</text>
</comment>
<accession>A0ACC2XIR6</accession>
<reference evidence="1" key="1">
    <citation type="submission" date="2023-04" db="EMBL/GenBank/DDBJ databases">
        <title>Draft Genome sequencing of Naganishia species isolated from polar environments using Oxford Nanopore Technology.</title>
        <authorList>
            <person name="Leo P."/>
            <person name="Venkateswaran K."/>
        </authorList>
    </citation>
    <scope>NUCLEOTIDE SEQUENCE</scope>
    <source>
        <strain evidence="1">MNA-CCFEE 5425</strain>
    </source>
</reference>
<keyword evidence="2" id="KW-1185">Reference proteome</keyword>
<sequence>MADPYLVYRPSFAYSLPVQILIQGITLTLLVVLLIHLLFTTQYHFPLSRFNYLLQLCGILLVLTNIVISIVCTMRAQDHASKRWPYMLDYISVNLPDYDWSTAETAAWYTLHCICNGLVQLTHIQFLTLLFPSKTEVQLIFLLLGPLAITASGLVYTSLSDNRTTIDLGDAIRNVFDSTLLLIFSMALFIWGFLVNRKRAWRTDGGTGAFGAGSLALAITSTAVNFVEVREDNINWLQNLLWALVLWQSWLGFWWWVGSGMGIGEVQVSFSILSPSTLLLPVLNRPPTLLQDIMEREQRRKVRQERRERKRAREMDAARQNTASLQDGVQDSGTAISSAREPSNVFGTFARRVTSRATRQRTTQASADEIEMQPMSSNEREDEGTSAPENAQRPARQRNPQHRVRRERTFVTESTSSDASPLPLESVSGVFSYPINAILRYVRYLRSGHEQATKAKAQKRANLRRKVFESGSRRISANNEDAPADADAEQESGGDPVTRNAVGTVLSASGENVGWGLGSFGIREAAEGERRLTQAQLLMARDEREWPANQARTTDIFDPDGVRSGEEDQLGKGEETDLDDDEGMSDIDVERGEGRPDCSTPDVPSRTNPQSRSRSPTDLGNNNDAQSEAVRDLPSSSVRGRLAAATMARELSINREQAEPPDEERSSWYWWKPLRKWRRTDKSMY</sequence>
<evidence type="ECO:0000313" key="1">
    <source>
        <dbReference type="EMBL" id="KAJ9123286.1"/>
    </source>
</evidence>
<proteinExistence type="predicted"/>
<organism evidence="1 2">
    <name type="scientific">Naganishia vaughanmartiniae</name>
    <dbReference type="NCBI Taxonomy" id="1424756"/>
    <lineage>
        <taxon>Eukaryota</taxon>
        <taxon>Fungi</taxon>
        <taxon>Dikarya</taxon>
        <taxon>Basidiomycota</taxon>
        <taxon>Agaricomycotina</taxon>
        <taxon>Tremellomycetes</taxon>
        <taxon>Filobasidiales</taxon>
        <taxon>Filobasidiaceae</taxon>
        <taxon>Naganishia</taxon>
    </lineage>
</organism>
<name>A0ACC2XIR6_9TREE</name>
<dbReference type="EMBL" id="JASBWU010000003">
    <property type="protein sequence ID" value="KAJ9123286.1"/>
    <property type="molecule type" value="Genomic_DNA"/>
</dbReference>